<proteinExistence type="predicted"/>
<accession>A0AAI9V4B6</accession>
<gene>
    <name evidence="2" type="ORF">CCUS01_06288</name>
</gene>
<name>A0AAI9V4B6_9PEZI</name>
<dbReference type="AlphaFoldDB" id="A0AAI9V4B6"/>
<feature type="compositionally biased region" description="Basic and acidic residues" evidence="1">
    <location>
        <begin position="561"/>
        <end position="571"/>
    </location>
</feature>
<evidence type="ECO:0000313" key="3">
    <source>
        <dbReference type="Proteomes" id="UP001239213"/>
    </source>
</evidence>
<sequence>MISQLTRQNEVDFENRRRVNRYTSSSILLFWRVPIPHYAETSLDILLGIGTTFVVVFNWCPVVRCYLVRKETVGLGSSFDVGSESWSAVATRDFCISEMGGAVRKTIFDYSSLSDTIRDSDKWWKKYKFNATKKLTREVVYSQQGRLIGMFLVGSNSSASVSKKAALLYFLSGQYSMCWRYRQGLAYLWQSKLHPSLSVEEHSGTSTAPSAERAHESLRVYLSDLLYLEIAEYEIKIRDGNEGRRLRENRWLMKMQLGGKALLSGSGKDGGVYKMETFGDGEEASNDWEYSKKKLGDGGGVPRNNTSPPKSWFNWPMLACFFSGRTHWKWEWEWDTQVGCTIIGDFNRDLETMTIHRDTPSPCLVRSECNGVRLQTSKRAGKGVARKIGPNGKWASGSSRYFLHLSGCLEELDARCWTGLLGKIEERPMKNPCSSLLAEAPLVVPGLVSRQPSARSDLSSGGLGAVKGSQLTLVRKSNGYCERSCYRRMINKSQDGFGVAVELGYSDVSNGTDLGAMNNDTNAQMKERSEEKDDDGLSQTRHGSRRWASPHQLMPAKGTLRGKDAEEEKMRGKEGINVKVTKNNVPRREEGGGREKVKGVHLAELFTWDLVSRSYPTLPLCNRSMSVLAITHAYQKDGERDTGRQYPDASTHPLELWSNGARPITLRTYLYTYHSRGKDRKVEREGAFRWTAARRPAGRISLEGKYLKARMAEVGDTWPVLETGAVDRYRTMVLSVRSTLGATWYGRAGQGWAGKKKAGTSFLESSRGWNGKQSNRPHWERWSCNLPSFFCLSPHLKAAYLLHVGLALRKYRHTCWTVSRYTTMRRMSCLCLSNASCLRGKVGRYIGGLNFSPWLYLSEWGRINR</sequence>
<comment type="caution">
    <text evidence="2">The sequence shown here is derived from an EMBL/GenBank/DDBJ whole genome shotgun (WGS) entry which is preliminary data.</text>
</comment>
<reference evidence="2" key="1">
    <citation type="submission" date="2016-11" db="EMBL/GenBank/DDBJ databases">
        <title>The genome sequence of Colletotrichum cuscutae.</title>
        <authorList>
            <person name="Baroncelli R."/>
        </authorList>
    </citation>
    <scope>NUCLEOTIDE SEQUENCE</scope>
    <source>
        <strain evidence="2">IMI 304802</strain>
    </source>
</reference>
<keyword evidence="3" id="KW-1185">Reference proteome</keyword>
<dbReference type="EMBL" id="MPDP01000224">
    <property type="protein sequence ID" value="KAK1470523.1"/>
    <property type="molecule type" value="Genomic_DNA"/>
</dbReference>
<organism evidence="2 3">
    <name type="scientific">Colletotrichum cuscutae</name>
    <dbReference type="NCBI Taxonomy" id="1209917"/>
    <lineage>
        <taxon>Eukaryota</taxon>
        <taxon>Fungi</taxon>
        <taxon>Dikarya</taxon>
        <taxon>Ascomycota</taxon>
        <taxon>Pezizomycotina</taxon>
        <taxon>Sordariomycetes</taxon>
        <taxon>Hypocreomycetidae</taxon>
        <taxon>Glomerellales</taxon>
        <taxon>Glomerellaceae</taxon>
        <taxon>Colletotrichum</taxon>
        <taxon>Colletotrichum acutatum species complex</taxon>
    </lineage>
</organism>
<evidence type="ECO:0000256" key="1">
    <source>
        <dbReference type="SAM" id="MobiDB-lite"/>
    </source>
</evidence>
<dbReference type="Proteomes" id="UP001239213">
    <property type="component" value="Unassembled WGS sequence"/>
</dbReference>
<protein>
    <submittedName>
        <fullName evidence="2">Uncharacterized protein</fullName>
    </submittedName>
</protein>
<evidence type="ECO:0000313" key="2">
    <source>
        <dbReference type="EMBL" id="KAK1470523.1"/>
    </source>
</evidence>
<feature type="region of interest" description="Disordered" evidence="1">
    <location>
        <begin position="524"/>
        <end position="571"/>
    </location>
</feature>